<evidence type="ECO:0000313" key="4">
    <source>
        <dbReference type="Proteomes" id="UP000780801"/>
    </source>
</evidence>
<proteinExistence type="inferred from homology"/>
<comment type="caution">
    <text evidence="3">The sequence shown here is derived from an EMBL/GenBank/DDBJ whole genome shotgun (WGS) entry which is preliminary data.</text>
</comment>
<evidence type="ECO:0000256" key="1">
    <source>
        <dbReference type="ARBA" id="ARBA00038069"/>
    </source>
</evidence>
<evidence type="ECO:0000313" key="3">
    <source>
        <dbReference type="EMBL" id="KAF9583205.1"/>
    </source>
</evidence>
<gene>
    <name evidence="3" type="ORF">BGW38_010034</name>
</gene>
<dbReference type="InterPro" id="IPR037045">
    <property type="entry name" value="S8pro/Inhibitor_I9_sf"/>
</dbReference>
<evidence type="ECO:0008006" key="5">
    <source>
        <dbReference type="Google" id="ProtNLM"/>
    </source>
</evidence>
<dbReference type="SUPFAM" id="SSF54897">
    <property type="entry name" value="Protease propeptides/inhibitors"/>
    <property type="match status" value="1"/>
</dbReference>
<feature type="chain" id="PRO_5040226636" description="Inhibitor I9 domain-containing protein" evidence="2">
    <location>
        <begin position="20"/>
        <end position="125"/>
    </location>
</feature>
<protein>
    <recommendedName>
        <fullName evidence="5">Inhibitor I9 domain-containing protein</fullName>
    </recommendedName>
</protein>
<name>A0A9P6FYU6_9FUNG</name>
<dbReference type="PANTHER" id="PTHR28288">
    <property type="entry name" value="PROTEASE B INHIBITOR 2"/>
    <property type="match status" value="1"/>
</dbReference>
<keyword evidence="2" id="KW-0732">Signal</keyword>
<evidence type="ECO:0000256" key="2">
    <source>
        <dbReference type="SAM" id="SignalP"/>
    </source>
</evidence>
<reference evidence="3" key="1">
    <citation type="journal article" date="2020" name="Fungal Divers.">
        <title>Resolving the Mortierellaceae phylogeny through synthesis of multi-gene phylogenetics and phylogenomics.</title>
        <authorList>
            <person name="Vandepol N."/>
            <person name="Liber J."/>
            <person name="Desiro A."/>
            <person name="Na H."/>
            <person name="Kennedy M."/>
            <person name="Barry K."/>
            <person name="Grigoriev I.V."/>
            <person name="Miller A.N."/>
            <person name="O'Donnell K."/>
            <person name="Stajich J.E."/>
            <person name="Bonito G."/>
        </authorList>
    </citation>
    <scope>NUCLEOTIDE SEQUENCE</scope>
    <source>
        <strain evidence="3">KOD1015</strain>
    </source>
</reference>
<dbReference type="Proteomes" id="UP000780801">
    <property type="component" value="Unassembled WGS sequence"/>
</dbReference>
<sequence length="125" mass="13434">MKFSAVVALLATVLTVSSAALPVEPKVTFDIDETQQHAVEGHTPFSASLKSYIVVFKDSAAALAIERIEKDILGLGGKIGHRYDSVLKGFSAWLPTPVFKALSTNPLISYIELDGTGAFLNFLTH</sequence>
<accession>A0A9P6FYU6</accession>
<keyword evidence="4" id="KW-1185">Reference proteome</keyword>
<dbReference type="GO" id="GO:0004866">
    <property type="term" value="F:endopeptidase inhibitor activity"/>
    <property type="evidence" value="ECO:0007669"/>
    <property type="project" value="TreeGrafter"/>
</dbReference>
<dbReference type="PANTHER" id="PTHR28288:SF2">
    <property type="entry name" value="PROTEASE B INHIBITOR 2"/>
    <property type="match status" value="1"/>
</dbReference>
<organism evidence="3 4">
    <name type="scientific">Lunasporangiospora selenospora</name>
    <dbReference type="NCBI Taxonomy" id="979761"/>
    <lineage>
        <taxon>Eukaryota</taxon>
        <taxon>Fungi</taxon>
        <taxon>Fungi incertae sedis</taxon>
        <taxon>Mucoromycota</taxon>
        <taxon>Mortierellomycotina</taxon>
        <taxon>Mortierellomycetes</taxon>
        <taxon>Mortierellales</taxon>
        <taxon>Mortierellaceae</taxon>
        <taxon>Lunasporangiospora</taxon>
    </lineage>
</organism>
<dbReference type="InterPro" id="IPR052471">
    <property type="entry name" value="PBI_I9"/>
</dbReference>
<dbReference type="Gene3D" id="3.30.70.80">
    <property type="entry name" value="Peptidase S8 propeptide/proteinase inhibitor I9"/>
    <property type="match status" value="1"/>
</dbReference>
<dbReference type="OrthoDB" id="5518345at2759"/>
<dbReference type="GO" id="GO:0042144">
    <property type="term" value="P:vacuole fusion, non-autophagic"/>
    <property type="evidence" value="ECO:0007669"/>
    <property type="project" value="TreeGrafter"/>
</dbReference>
<comment type="similarity">
    <text evidence="1">Belongs to the protease inhibitor I9 family.</text>
</comment>
<feature type="signal peptide" evidence="2">
    <location>
        <begin position="1"/>
        <end position="19"/>
    </location>
</feature>
<dbReference type="AlphaFoldDB" id="A0A9P6FYU6"/>
<dbReference type="EMBL" id="JAABOA010000777">
    <property type="protein sequence ID" value="KAF9583205.1"/>
    <property type="molecule type" value="Genomic_DNA"/>
</dbReference>